<accession>A0ABP4A3A6</accession>
<keyword evidence="4" id="KW-1185">Reference proteome</keyword>
<protein>
    <recommendedName>
        <fullName evidence="2">Berberine/berberine-like domain-containing protein</fullName>
    </recommendedName>
</protein>
<reference evidence="4" key="1">
    <citation type="journal article" date="2019" name="Int. J. Syst. Evol. Microbiol.">
        <title>The Global Catalogue of Microorganisms (GCM) 10K type strain sequencing project: providing services to taxonomists for standard genome sequencing and annotation.</title>
        <authorList>
            <consortium name="The Broad Institute Genomics Platform"/>
            <consortium name="The Broad Institute Genome Sequencing Center for Infectious Disease"/>
            <person name="Wu L."/>
            <person name="Ma J."/>
        </authorList>
    </citation>
    <scope>NUCLEOTIDE SEQUENCE [LARGE SCALE GENOMIC DNA]</scope>
    <source>
        <strain evidence="4">JCM 11136</strain>
    </source>
</reference>
<proteinExistence type="predicted"/>
<organism evidence="3 4">
    <name type="scientific">Nonomuraea longicatena</name>
    <dbReference type="NCBI Taxonomy" id="83682"/>
    <lineage>
        <taxon>Bacteria</taxon>
        <taxon>Bacillati</taxon>
        <taxon>Actinomycetota</taxon>
        <taxon>Actinomycetes</taxon>
        <taxon>Streptosporangiales</taxon>
        <taxon>Streptosporangiaceae</taxon>
        <taxon>Nonomuraea</taxon>
    </lineage>
</organism>
<feature type="compositionally biased region" description="Polar residues" evidence="1">
    <location>
        <begin position="1"/>
        <end position="10"/>
    </location>
</feature>
<dbReference type="InterPro" id="IPR012951">
    <property type="entry name" value="BBE"/>
</dbReference>
<dbReference type="Proteomes" id="UP001501578">
    <property type="component" value="Unassembled WGS sequence"/>
</dbReference>
<feature type="compositionally biased region" description="Basic residues" evidence="1">
    <location>
        <begin position="189"/>
        <end position="211"/>
    </location>
</feature>
<dbReference type="RefSeq" id="WP_343951008.1">
    <property type="nucleotide sequence ID" value="NZ_BAAAHQ010000016.1"/>
</dbReference>
<name>A0ABP4A3A6_9ACTN</name>
<dbReference type="Gene3D" id="3.30.465.10">
    <property type="match status" value="2"/>
</dbReference>
<dbReference type="InterPro" id="IPR016169">
    <property type="entry name" value="FAD-bd_PCMH_sub2"/>
</dbReference>
<gene>
    <name evidence="3" type="ORF">GCM10009560_35790</name>
</gene>
<evidence type="ECO:0000256" key="1">
    <source>
        <dbReference type="SAM" id="MobiDB-lite"/>
    </source>
</evidence>
<feature type="region of interest" description="Disordered" evidence="1">
    <location>
        <begin position="1"/>
        <end position="53"/>
    </location>
</feature>
<dbReference type="EMBL" id="BAAAHQ010000016">
    <property type="protein sequence ID" value="GAA0930976.1"/>
    <property type="molecule type" value="Genomic_DNA"/>
</dbReference>
<evidence type="ECO:0000313" key="4">
    <source>
        <dbReference type="Proteomes" id="UP001501578"/>
    </source>
</evidence>
<dbReference type="Pfam" id="PF08031">
    <property type="entry name" value="BBE"/>
    <property type="match status" value="1"/>
</dbReference>
<feature type="region of interest" description="Disordered" evidence="1">
    <location>
        <begin position="158"/>
        <end position="217"/>
    </location>
</feature>
<comment type="caution">
    <text evidence="3">The sequence shown here is derived from an EMBL/GenBank/DDBJ whole genome shotgun (WGS) entry which is preliminary data.</text>
</comment>
<evidence type="ECO:0000259" key="2">
    <source>
        <dbReference type="Pfam" id="PF08031"/>
    </source>
</evidence>
<dbReference type="Gene3D" id="3.40.462.20">
    <property type="match status" value="1"/>
</dbReference>
<feature type="domain" description="Berberine/berberine-like" evidence="2">
    <location>
        <begin position="214"/>
        <end position="241"/>
    </location>
</feature>
<evidence type="ECO:0000313" key="3">
    <source>
        <dbReference type="EMBL" id="GAA0930976.1"/>
    </source>
</evidence>
<sequence>MRWRSWSWTATGGRGPSSPPATRISTCGGRTPAAEAATSVPRTGRTPSDLLPHPPERVLGFSFEQDWAALDRHAFTTLVRNHGAWFESDAHADSPYAGMYSEFYLWRKPTGTLTLDGLLPAGPDARRRLSDRQVEVVYRHLTATTTPTPGVVVLHSYGGRSTPSPRTPPWSLGRTPTTRPVGPRVLQGRPRRHGRGERRIVHQHAGRRSRRPGYTDNYPRLQRVKAAYDPMDVFRHRLPIRGA</sequence>